<dbReference type="Proteomes" id="UP001054945">
    <property type="component" value="Unassembled WGS sequence"/>
</dbReference>
<evidence type="ECO:0000313" key="3">
    <source>
        <dbReference type="Proteomes" id="UP001054945"/>
    </source>
</evidence>
<gene>
    <name evidence="2" type="ORF">CEXT_785461</name>
</gene>
<comment type="caution">
    <text evidence="2">The sequence shown here is derived from an EMBL/GenBank/DDBJ whole genome shotgun (WGS) entry which is preliminary data.</text>
</comment>
<evidence type="ECO:0000313" key="2">
    <source>
        <dbReference type="EMBL" id="GIX88250.1"/>
    </source>
</evidence>
<dbReference type="EMBL" id="BPLR01021305">
    <property type="protein sequence ID" value="GIX88250.1"/>
    <property type="molecule type" value="Genomic_DNA"/>
</dbReference>
<feature type="region of interest" description="Disordered" evidence="1">
    <location>
        <begin position="1"/>
        <end position="46"/>
    </location>
</feature>
<reference evidence="2 3" key="1">
    <citation type="submission" date="2021-06" db="EMBL/GenBank/DDBJ databases">
        <title>Caerostris extrusa draft genome.</title>
        <authorList>
            <person name="Kono N."/>
            <person name="Arakawa K."/>
        </authorList>
    </citation>
    <scope>NUCLEOTIDE SEQUENCE [LARGE SCALE GENOMIC DNA]</scope>
</reference>
<proteinExistence type="predicted"/>
<organism evidence="2 3">
    <name type="scientific">Caerostris extrusa</name>
    <name type="common">Bark spider</name>
    <name type="synonym">Caerostris bankana</name>
    <dbReference type="NCBI Taxonomy" id="172846"/>
    <lineage>
        <taxon>Eukaryota</taxon>
        <taxon>Metazoa</taxon>
        <taxon>Ecdysozoa</taxon>
        <taxon>Arthropoda</taxon>
        <taxon>Chelicerata</taxon>
        <taxon>Arachnida</taxon>
        <taxon>Araneae</taxon>
        <taxon>Araneomorphae</taxon>
        <taxon>Entelegynae</taxon>
        <taxon>Araneoidea</taxon>
        <taxon>Araneidae</taxon>
        <taxon>Caerostris</taxon>
    </lineage>
</organism>
<protein>
    <submittedName>
        <fullName evidence="2">Uncharacterized protein</fullName>
    </submittedName>
</protein>
<keyword evidence="3" id="KW-1185">Reference proteome</keyword>
<sequence>MRERIPPIPEGISTRNRPICGLRPTSPTARTSGLRRSHHVQQNGEVKRRKSVRGLFNCSFLQISRFSPNRGKSNSLICFYQLRKEVQLIVV</sequence>
<name>A0AAV4NWX9_CAEEX</name>
<evidence type="ECO:0000256" key="1">
    <source>
        <dbReference type="SAM" id="MobiDB-lite"/>
    </source>
</evidence>
<accession>A0AAV4NWX9</accession>
<dbReference type="AlphaFoldDB" id="A0AAV4NWX9"/>